<comment type="caution">
    <text evidence="2">The sequence shown here is derived from an EMBL/GenBank/DDBJ whole genome shotgun (WGS) entry which is preliminary data.</text>
</comment>
<evidence type="ECO:0000313" key="2">
    <source>
        <dbReference type="EMBL" id="KAK7962971.1"/>
    </source>
</evidence>
<reference evidence="2 3" key="1">
    <citation type="submission" date="2023-01" db="EMBL/GenBank/DDBJ databases">
        <title>Analysis of 21 Apiospora genomes using comparative genomics revels a genus with tremendous synthesis potential of carbohydrate active enzymes and secondary metabolites.</title>
        <authorList>
            <person name="Sorensen T."/>
        </authorList>
    </citation>
    <scope>NUCLEOTIDE SEQUENCE [LARGE SCALE GENOMIC DNA]</scope>
    <source>
        <strain evidence="2 3">CBS 24483</strain>
    </source>
</reference>
<evidence type="ECO:0000313" key="3">
    <source>
        <dbReference type="Proteomes" id="UP001391051"/>
    </source>
</evidence>
<gene>
    <name evidence="2" type="ORF">PG986_003796</name>
</gene>
<dbReference type="Proteomes" id="UP001391051">
    <property type="component" value="Unassembled WGS sequence"/>
</dbReference>
<dbReference type="PROSITE" id="PS51257">
    <property type="entry name" value="PROKAR_LIPOPROTEIN"/>
    <property type="match status" value="1"/>
</dbReference>
<accession>A0ABR1QSQ0</accession>
<dbReference type="GeneID" id="92073080"/>
<proteinExistence type="predicted"/>
<feature type="region of interest" description="Disordered" evidence="1">
    <location>
        <begin position="40"/>
        <end position="61"/>
    </location>
</feature>
<organism evidence="2 3">
    <name type="scientific">Apiospora aurea</name>
    <dbReference type="NCBI Taxonomy" id="335848"/>
    <lineage>
        <taxon>Eukaryota</taxon>
        <taxon>Fungi</taxon>
        <taxon>Dikarya</taxon>
        <taxon>Ascomycota</taxon>
        <taxon>Pezizomycotina</taxon>
        <taxon>Sordariomycetes</taxon>
        <taxon>Xylariomycetidae</taxon>
        <taxon>Amphisphaeriales</taxon>
        <taxon>Apiosporaceae</taxon>
        <taxon>Apiospora</taxon>
    </lineage>
</organism>
<evidence type="ECO:0000256" key="1">
    <source>
        <dbReference type="SAM" id="MobiDB-lite"/>
    </source>
</evidence>
<dbReference type="EMBL" id="JAQQWE010000002">
    <property type="protein sequence ID" value="KAK7962971.1"/>
    <property type="molecule type" value="Genomic_DNA"/>
</dbReference>
<name>A0ABR1QSQ0_9PEZI</name>
<protein>
    <submittedName>
        <fullName evidence="2">Uncharacterized protein</fullName>
    </submittedName>
</protein>
<dbReference type="RefSeq" id="XP_066705082.1">
    <property type="nucleotide sequence ID" value="XM_066840018.1"/>
</dbReference>
<sequence length="61" mass="6446">MVTLSRNKTTLPNVESCMLGTFSITLSSCPKSVACTGQRQGRDIKSTPAHRAQAGLPSLVV</sequence>
<keyword evidence="3" id="KW-1185">Reference proteome</keyword>